<sequence length="1113" mass="124901">MKLTLILLIAGMLQVSASVYSQSVKFSLNLNNQKVIEVLKEIEENSEFRFFYQNEQIDLDRIVTVKTKEANIEQILSEVFEDTNVNYSIKEEKLVLLTTENIKALDNPGEQKQVTGKVTDESGDPLPGVTIRVKGTTNGTVSNVDGEYSLSNIGPESTLVFSFVGMLSQEAVVGNLSNIDIVMQVDAIGIEEVVAIGYGTKSRASLSGAVDVVTAKELESRPATNALASIQGVLPGVTITRGGGQPGNEGYSINIRGLSSVNGGNSPLILVDGNPTEDFNTLNPNDIESMSVLKDASAAIYGSRAAGGVILITTKSGKKGEPKIRFTANRAFSKPLNKVQYPGMLAFAEMRREAEENNGVAPFWNDERIQKIKDGAAPERFEGSPEFQFYESTDWVDEFYGTGSQQDYNLSVTGGGDKSDYYFSLGYNDNDGLVEQAPDQAQRYNLRMNYAYQLLDNLRLETRMSYDRLETTELYWLGRAINAVRLNPIFFPVRTESGEHYFSQWGYSNPVAMAREGAPLEKWTNRISPNFKIDWDIVDNLKFIGQASLTFDSFDSRKVTTPVPYYFWDDKFAYYEYATDPSSAEYVFGKTNQRNYLAQLQYDNTFNENHNVSIMAGFTHEEYDNDWFSAYRDDFISDELFTLNLGDTENMSNNGGGSHWALESFISRIGYIYKDKYIFEGNLRYDGSSRFASDQRWALFTSAQVAWRLSEEEFIKSLGIFDNLKLRASYGELGNQSGIGLYDYVQNINIGGQYPFGDSQKAQAATLAGMVSTSRTWETLISRNIGVDMTLLDSRLDMSFDYYKKTNKNMLLGVTVPSVLGAAPPQANNGELDSWGWELRLGWNDRVGEFKYGAQIVLSNNDNKVTNLGGYDNYGPGQNGFREGYRANLYYGYVFDGIIQDEATLTEYKKLDGVPGNIGIGDAMFKDVDGNGRIDAYSDERENGDLEILGTTDPQYLFGINLNAEWKGFDLKAFFQGVGKRTVYRDGEARIPFAQPWYHAPSVFYNNTWAEDRTDAKYPKLSDSNIRWWNYDHSSNNQENGAYIRLKNIQLGYNLPETLLVKTGFIEKVRIYASGNDLWDYHNLPGGYDPEDNSWGSNYPFAKSMSFGIDVTF</sequence>
<evidence type="ECO:0000313" key="11">
    <source>
        <dbReference type="EMBL" id="KJF45369.1"/>
    </source>
</evidence>
<dbReference type="InterPro" id="IPR012910">
    <property type="entry name" value="Plug_dom"/>
</dbReference>
<keyword evidence="7 8" id="KW-0998">Cell outer membrane</keyword>
<dbReference type="InterPro" id="IPR037066">
    <property type="entry name" value="Plug_dom_sf"/>
</dbReference>
<feature type="chain" id="PRO_5002330943" description="TonB-dependent receptor plug domain-containing protein" evidence="9">
    <location>
        <begin position="18"/>
        <end position="1113"/>
    </location>
</feature>
<dbReference type="InterPro" id="IPR036942">
    <property type="entry name" value="Beta-barrel_TonB_sf"/>
</dbReference>
<dbReference type="PANTHER" id="PTHR30069:SF29">
    <property type="entry name" value="HEMOGLOBIN AND HEMOGLOBIN-HAPTOGLOBIN-BINDING PROTEIN 1-RELATED"/>
    <property type="match status" value="1"/>
</dbReference>
<evidence type="ECO:0000256" key="3">
    <source>
        <dbReference type="ARBA" id="ARBA00022452"/>
    </source>
</evidence>
<feature type="domain" description="TonB-dependent receptor plug" evidence="10">
    <location>
        <begin position="205"/>
        <end position="309"/>
    </location>
</feature>
<keyword evidence="6 8" id="KW-0472">Membrane</keyword>
<dbReference type="GO" id="GO:0044718">
    <property type="term" value="P:siderophore transmembrane transport"/>
    <property type="evidence" value="ECO:0007669"/>
    <property type="project" value="TreeGrafter"/>
</dbReference>
<keyword evidence="4 8" id="KW-0812">Transmembrane</keyword>
<feature type="signal peptide" evidence="9">
    <location>
        <begin position="1"/>
        <end position="17"/>
    </location>
</feature>
<dbReference type="Gene3D" id="2.40.170.20">
    <property type="entry name" value="TonB-dependent receptor, beta-barrel domain"/>
    <property type="match status" value="1"/>
</dbReference>
<dbReference type="GO" id="GO:0015344">
    <property type="term" value="F:siderophore uptake transmembrane transporter activity"/>
    <property type="evidence" value="ECO:0007669"/>
    <property type="project" value="TreeGrafter"/>
</dbReference>
<keyword evidence="2 8" id="KW-0813">Transport</keyword>
<evidence type="ECO:0000313" key="12">
    <source>
        <dbReference type="Proteomes" id="UP000032544"/>
    </source>
</evidence>
<dbReference type="InterPro" id="IPR008969">
    <property type="entry name" value="CarboxyPept-like_regulatory"/>
</dbReference>
<dbReference type="PROSITE" id="PS52016">
    <property type="entry name" value="TONB_DEPENDENT_REC_3"/>
    <property type="match status" value="1"/>
</dbReference>
<accession>A0A0D8JF77</accession>
<dbReference type="InterPro" id="IPR023997">
    <property type="entry name" value="TonB-dep_OMP_SusC/RagA_CS"/>
</dbReference>
<evidence type="ECO:0000256" key="6">
    <source>
        <dbReference type="ARBA" id="ARBA00023136"/>
    </source>
</evidence>
<comment type="caution">
    <text evidence="11">The sequence shown here is derived from an EMBL/GenBank/DDBJ whole genome shotgun (WGS) entry which is preliminary data.</text>
</comment>
<keyword evidence="3 8" id="KW-1134">Transmembrane beta strand</keyword>
<organism evidence="11 12">
    <name type="scientific">Draconibacterium sediminis</name>
    <dbReference type="NCBI Taxonomy" id="1544798"/>
    <lineage>
        <taxon>Bacteria</taxon>
        <taxon>Pseudomonadati</taxon>
        <taxon>Bacteroidota</taxon>
        <taxon>Bacteroidia</taxon>
        <taxon>Marinilabiliales</taxon>
        <taxon>Prolixibacteraceae</taxon>
        <taxon>Draconibacterium</taxon>
    </lineage>
</organism>
<dbReference type="PANTHER" id="PTHR30069">
    <property type="entry name" value="TONB-DEPENDENT OUTER MEMBRANE RECEPTOR"/>
    <property type="match status" value="1"/>
</dbReference>
<dbReference type="InterPro" id="IPR023996">
    <property type="entry name" value="TonB-dep_OMP_SusC/RagA"/>
</dbReference>
<dbReference type="EMBL" id="JRHC01000001">
    <property type="protein sequence ID" value="KJF45369.1"/>
    <property type="molecule type" value="Genomic_DNA"/>
</dbReference>
<evidence type="ECO:0000259" key="10">
    <source>
        <dbReference type="Pfam" id="PF07715"/>
    </source>
</evidence>
<dbReference type="Proteomes" id="UP000032544">
    <property type="component" value="Unassembled WGS sequence"/>
</dbReference>
<dbReference type="NCBIfam" id="TIGR04056">
    <property type="entry name" value="OMP_RagA_SusC"/>
    <property type="match status" value="1"/>
</dbReference>
<dbReference type="STRING" id="1544798.LH29_08345"/>
<dbReference type="GO" id="GO:0009279">
    <property type="term" value="C:cell outer membrane"/>
    <property type="evidence" value="ECO:0007669"/>
    <property type="project" value="UniProtKB-SubCell"/>
</dbReference>
<reference evidence="11 12" key="1">
    <citation type="submission" date="2014-09" db="EMBL/GenBank/DDBJ databases">
        <title>Draft Genome Sequence of Draconibacterium sp. JN14CK-3.</title>
        <authorList>
            <person name="Dong C."/>
            <person name="Lai Q."/>
            <person name="Shao Z."/>
        </authorList>
    </citation>
    <scope>NUCLEOTIDE SEQUENCE [LARGE SCALE GENOMIC DNA]</scope>
    <source>
        <strain evidence="11 12">JN14CK-3</strain>
    </source>
</reference>
<dbReference type="Gene3D" id="2.170.130.10">
    <property type="entry name" value="TonB-dependent receptor, plug domain"/>
    <property type="match status" value="1"/>
</dbReference>
<evidence type="ECO:0000256" key="2">
    <source>
        <dbReference type="ARBA" id="ARBA00022448"/>
    </source>
</evidence>
<comment type="similarity">
    <text evidence="8">Belongs to the TonB-dependent receptor family.</text>
</comment>
<gene>
    <name evidence="11" type="ORF">LH29_08345</name>
</gene>
<dbReference type="AlphaFoldDB" id="A0A0D8JF77"/>
<evidence type="ECO:0000256" key="4">
    <source>
        <dbReference type="ARBA" id="ARBA00022692"/>
    </source>
</evidence>
<dbReference type="SUPFAM" id="SSF49464">
    <property type="entry name" value="Carboxypeptidase regulatory domain-like"/>
    <property type="match status" value="1"/>
</dbReference>
<dbReference type="Pfam" id="PF13715">
    <property type="entry name" value="CarbopepD_reg_2"/>
    <property type="match status" value="1"/>
</dbReference>
<dbReference type="NCBIfam" id="TIGR04057">
    <property type="entry name" value="SusC_RagA_signa"/>
    <property type="match status" value="1"/>
</dbReference>
<proteinExistence type="inferred from homology"/>
<dbReference type="PATRIC" id="fig|1544798.3.peg.1676"/>
<evidence type="ECO:0000256" key="8">
    <source>
        <dbReference type="PROSITE-ProRule" id="PRU01360"/>
    </source>
</evidence>
<dbReference type="Gene3D" id="2.60.40.1120">
    <property type="entry name" value="Carboxypeptidase-like, regulatory domain"/>
    <property type="match status" value="1"/>
</dbReference>
<evidence type="ECO:0000256" key="7">
    <source>
        <dbReference type="ARBA" id="ARBA00023237"/>
    </source>
</evidence>
<dbReference type="SUPFAM" id="SSF56935">
    <property type="entry name" value="Porins"/>
    <property type="match status" value="1"/>
</dbReference>
<name>A0A0D8JF77_9BACT</name>
<evidence type="ECO:0000256" key="1">
    <source>
        <dbReference type="ARBA" id="ARBA00004571"/>
    </source>
</evidence>
<evidence type="ECO:0000256" key="9">
    <source>
        <dbReference type="SAM" id="SignalP"/>
    </source>
</evidence>
<keyword evidence="12" id="KW-1185">Reference proteome</keyword>
<dbReference type="InterPro" id="IPR039426">
    <property type="entry name" value="TonB-dep_rcpt-like"/>
</dbReference>
<comment type="subcellular location">
    <subcellularLocation>
        <location evidence="1 8">Cell outer membrane</location>
        <topology evidence="1 8">Multi-pass membrane protein</topology>
    </subcellularLocation>
</comment>
<protein>
    <recommendedName>
        <fullName evidence="10">TonB-dependent receptor plug domain-containing protein</fullName>
    </recommendedName>
</protein>
<dbReference type="Pfam" id="PF07715">
    <property type="entry name" value="Plug"/>
    <property type="match status" value="1"/>
</dbReference>
<evidence type="ECO:0000256" key="5">
    <source>
        <dbReference type="ARBA" id="ARBA00022729"/>
    </source>
</evidence>
<keyword evidence="5 9" id="KW-0732">Signal</keyword>